<organism evidence="1 2">
    <name type="scientific">[Mycoplasma] gypis</name>
    <dbReference type="NCBI Taxonomy" id="92404"/>
    <lineage>
        <taxon>Bacteria</taxon>
        <taxon>Bacillati</taxon>
        <taxon>Mycoplasmatota</taxon>
        <taxon>Mycoplasmoidales</taxon>
        <taxon>Metamycoplasmataceae</taxon>
        <taxon>Metamycoplasma</taxon>
    </lineage>
</organism>
<dbReference type="EMBL" id="CP148066">
    <property type="protein sequence ID" value="WXL28190.1"/>
    <property type="molecule type" value="Genomic_DNA"/>
</dbReference>
<dbReference type="Proteomes" id="UP001460679">
    <property type="component" value="Chromosome"/>
</dbReference>
<gene>
    <name evidence="1" type="ORF">WG616_02350</name>
</gene>
<dbReference type="RefSeq" id="WP_205498295.1">
    <property type="nucleotide sequence ID" value="NZ_CP148066.1"/>
</dbReference>
<reference evidence="1" key="1">
    <citation type="submission" date="2024-03" db="EMBL/GenBank/DDBJ databases">
        <title>Complete genome sequence of Mycoplasma gypis type strain B1/T1.</title>
        <authorList>
            <person name="Spergser J."/>
        </authorList>
    </citation>
    <scope>NUCLEOTIDE SEQUENCE [LARGE SCALE GENOMIC DNA]</scope>
    <source>
        <strain evidence="1">B1/T1</strain>
    </source>
</reference>
<accession>A0ABZ2RRB1</accession>
<evidence type="ECO:0000313" key="2">
    <source>
        <dbReference type="Proteomes" id="UP001460679"/>
    </source>
</evidence>
<name>A0ABZ2RRB1_9BACT</name>
<keyword evidence="2" id="KW-1185">Reference proteome</keyword>
<evidence type="ECO:0000313" key="1">
    <source>
        <dbReference type="EMBL" id="WXL28190.1"/>
    </source>
</evidence>
<protein>
    <recommendedName>
        <fullName evidence="3">Spermidine/putrescine-binding periplasmic protein</fullName>
    </recommendedName>
</protein>
<evidence type="ECO:0008006" key="3">
    <source>
        <dbReference type="Google" id="ProtNLM"/>
    </source>
</evidence>
<proteinExistence type="predicted"/>
<sequence>MKKLIDFLKRLKSVLISLLVCLFVGLLVLLAFTFKSNHGFKPSVYNYGSYLSPKIIQKIKTNYNYKVFNDINEFSVAINNKKTVGGVGSDFQTAQLIIEDKLKKFDFTTLFDTDKNTNLIDQLKQIYLPNVITHLQEYDNKILNIIKKQYPDKLLNNTEYDIDGDKKPDHFWEYIIPYYIQDKVIAYNVNKEFRPYLKLTEDEIENGIEFKDNSWETIIKTLKQHNYRVFAWNNAYYDNMMIGAFYNDYKKPGSWLDKNQNLKPFDEQNYESAIKGFESFVKDETGFDLKNTKRNFLIGDGLELANSVIEPRLERADVAVMYNGDAIDAYYSSDNFANAPDGYIRFIRPKNNFLLMDGWIQTKELTDQQSLEFTKVIAENIYPNISVKNPYQKRYFNLEKGFILEVANYFKENGFESKNTELQNSINSWTTQILQTQDDTEIQKLIDQFYQLYMDNEDEISEYLSEIFFDSENSQIINFDYINYTPIIKEVYDFIKKWYFGSDEFAIQLFEQPEPSTEYKTHLYQIIDSKLRTKISKYYYELTKS</sequence>